<feature type="region of interest" description="Disordered" evidence="1">
    <location>
        <begin position="1"/>
        <end position="62"/>
    </location>
</feature>
<accession>A0A1X7UJ27</accession>
<reference evidence="2" key="1">
    <citation type="submission" date="2017-05" db="UniProtKB">
        <authorList>
            <consortium name="EnsemblMetazoa"/>
        </authorList>
    </citation>
    <scope>IDENTIFICATION</scope>
</reference>
<dbReference type="EnsemblMetazoa" id="Aqu2.1.27650_001">
    <property type="protein sequence ID" value="Aqu2.1.27650_001"/>
    <property type="gene ID" value="Aqu2.1.27650"/>
</dbReference>
<protein>
    <submittedName>
        <fullName evidence="2">Uncharacterized protein</fullName>
    </submittedName>
</protein>
<dbReference type="InParanoid" id="A0A1X7UJ27"/>
<evidence type="ECO:0000256" key="1">
    <source>
        <dbReference type="SAM" id="MobiDB-lite"/>
    </source>
</evidence>
<sequence length="91" mass="10378">MQQTEQRAQNASYENHIALPEDDMDEDYDHTGNSTTTFDAVDDIDDKEEERCGSTMIQEISDEDLIHAIERIDNDEEEHETDSTQAPIAGF</sequence>
<evidence type="ECO:0000313" key="2">
    <source>
        <dbReference type="EnsemblMetazoa" id="Aqu2.1.27650_001"/>
    </source>
</evidence>
<feature type="compositionally biased region" description="Polar residues" evidence="1">
    <location>
        <begin position="1"/>
        <end position="13"/>
    </location>
</feature>
<proteinExistence type="predicted"/>
<dbReference type="AlphaFoldDB" id="A0A1X7UJ27"/>
<name>A0A1X7UJ27_AMPQE</name>
<organism evidence="2">
    <name type="scientific">Amphimedon queenslandica</name>
    <name type="common">Sponge</name>
    <dbReference type="NCBI Taxonomy" id="400682"/>
    <lineage>
        <taxon>Eukaryota</taxon>
        <taxon>Metazoa</taxon>
        <taxon>Porifera</taxon>
        <taxon>Demospongiae</taxon>
        <taxon>Heteroscleromorpha</taxon>
        <taxon>Haplosclerida</taxon>
        <taxon>Niphatidae</taxon>
        <taxon>Amphimedon</taxon>
    </lineage>
</organism>